<protein>
    <submittedName>
        <fullName evidence="1">Uncharacterized protein</fullName>
    </submittedName>
</protein>
<accession>A0ABW6ICX6</accession>
<evidence type="ECO:0000313" key="2">
    <source>
        <dbReference type="Proteomes" id="UP001600165"/>
    </source>
</evidence>
<dbReference type="EMBL" id="JBHZOL010000046">
    <property type="protein sequence ID" value="MFE4106018.1"/>
    <property type="molecule type" value="Genomic_DNA"/>
</dbReference>
<dbReference type="RefSeq" id="WP_377963366.1">
    <property type="nucleotide sequence ID" value="NZ_JBHZOL010000046.1"/>
</dbReference>
<evidence type="ECO:0000313" key="1">
    <source>
        <dbReference type="EMBL" id="MFE4106018.1"/>
    </source>
</evidence>
<organism evidence="1 2">
    <name type="scientific">Almyronema epifaneia S1</name>
    <dbReference type="NCBI Taxonomy" id="2991925"/>
    <lineage>
        <taxon>Bacteria</taxon>
        <taxon>Bacillati</taxon>
        <taxon>Cyanobacteriota</taxon>
        <taxon>Cyanophyceae</taxon>
        <taxon>Nodosilineales</taxon>
        <taxon>Nodosilineaceae</taxon>
        <taxon>Almyronema</taxon>
        <taxon>Almyronema epifaneia</taxon>
    </lineage>
</organism>
<gene>
    <name evidence="1" type="ORF">ACFVKH_07020</name>
</gene>
<reference evidence="1 2" key="1">
    <citation type="submission" date="2024-10" db="EMBL/GenBank/DDBJ databases">
        <authorList>
            <person name="Ratan Roy A."/>
            <person name="Morales Sandoval P.H."/>
            <person name="De Los Santos Villalobos S."/>
            <person name="Chakraborty S."/>
            <person name="Mukherjee J."/>
        </authorList>
    </citation>
    <scope>NUCLEOTIDE SEQUENCE [LARGE SCALE GENOMIC DNA]</scope>
    <source>
        <strain evidence="1 2">S1</strain>
    </source>
</reference>
<dbReference type="Proteomes" id="UP001600165">
    <property type="component" value="Unassembled WGS sequence"/>
</dbReference>
<keyword evidence="2" id="KW-1185">Reference proteome</keyword>
<proteinExistence type="predicted"/>
<comment type="caution">
    <text evidence="1">The sequence shown here is derived from an EMBL/GenBank/DDBJ whole genome shotgun (WGS) entry which is preliminary data.</text>
</comment>
<sequence length="152" mass="17001">MALHLHPKVEQRLQQMPWVLSVIEHLGQHPNVPLTADYRQVAADSYYAVCGRRVTCLHGFSTLLQLDVRRMYASGLLELTIEGTESEGTIVGAILNLTWSLEPHTFVRRDRRPTACQGCLNYHGKIYGGNFLCCAIHPAGPLSQTCQDWQAA</sequence>
<name>A0ABW6ICX6_9CYAN</name>